<keyword evidence="2" id="KW-0902">Two-component regulatory system</keyword>
<dbReference type="Pfam" id="PF06580">
    <property type="entry name" value="His_kinase"/>
    <property type="match status" value="1"/>
</dbReference>
<dbReference type="InterPro" id="IPR036890">
    <property type="entry name" value="HATPase_C_sf"/>
</dbReference>
<evidence type="ECO:0000256" key="2">
    <source>
        <dbReference type="ARBA" id="ARBA00023012"/>
    </source>
</evidence>
<dbReference type="PANTHER" id="PTHR34220">
    <property type="entry name" value="SENSOR HISTIDINE KINASE YPDA"/>
    <property type="match status" value="1"/>
</dbReference>
<reference evidence="4 5" key="1">
    <citation type="submission" date="2018-08" db="EMBL/GenBank/DDBJ databases">
        <title>A genome reference for cultivated species of the human gut microbiota.</title>
        <authorList>
            <person name="Zou Y."/>
            <person name="Xue W."/>
            <person name="Luo G."/>
        </authorList>
    </citation>
    <scope>NUCLEOTIDE SEQUENCE [LARGE SCALE GENOMIC DNA]</scope>
    <source>
        <strain evidence="4 5">AM35-14</strain>
    </source>
</reference>
<evidence type="ECO:0000313" key="5">
    <source>
        <dbReference type="Proteomes" id="UP000283975"/>
    </source>
</evidence>
<name>A0A414AUM2_9FIRM</name>
<evidence type="ECO:0000259" key="3">
    <source>
        <dbReference type="PROSITE" id="PS50109"/>
    </source>
</evidence>
<dbReference type="Proteomes" id="UP000283975">
    <property type="component" value="Unassembled WGS sequence"/>
</dbReference>
<organism evidence="4 5">
    <name type="scientific">Enterocloster bolteae</name>
    <dbReference type="NCBI Taxonomy" id="208479"/>
    <lineage>
        <taxon>Bacteria</taxon>
        <taxon>Bacillati</taxon>
        <taxon>Bacillota</taxon>
        <taxon>Clostridia</taxon>
        <taxon>Lachnospirales</taxon>
        <taxon>Lachnospiraceae</taxon>
        <taxon>Enterocloster</taxon>
    </lineage>
</organism>
<dbReference type="GO" id="GO:0000155">
    <property type="term" value="F:phosphorelay sensor kinase activity"/>
    <property type="evidence" value="ECO:0007669"/>
    <property type="project" value="InterPro"/>
</dbReference>
<protein>
    <recommendedName>
        <fullName evidence="3">Histidine kinase domain-containing protein</fullName>
    </recommendedName>
</protein>
<accession>A0A414AUM2</accession>
<keyword evidence="1" id="KW-0808">Transferase</keyword>
<evidence type="ECO:0000313" key="4">
    <source>
        <dbReference type="EMBL" id="RHC55325.1"/>
    </source>
</evidence>
<dbReference type="InterPro" id="IPR050640">
    <property type="entry name" value="Bact_2-comp_sensor_kinase"/>
</dbReference>
<dbReference type="Pfam" id="PF02518">
    <property type="entry name" value="HATPase_c"/>
    <property type="match status" value="1"/>
</dbReference>
<dbReference type="InterPro" id="IPR010559">
    <property type="entry name" value="Sig_transdc_His_kin_internal"/>
</dbReference>
<dbReference type="Gene3D" id="3.30.450.20">
    <property type="entry name" value="PAS domain"/>
    <property type="match status" value="1"/>
</dbReference>
<evidence type="ECO:0000256" key="1">
    <source>
        <dbReference type="ARBA" id="ARBA00022777"/>
    </source>
</evidence>
<comment type="caution">
    <text evidence="4">The sequence shown here is derived from an EMBL/GenBank/DDBJ whole genome shotgun (WGS) entry which is preliminary data.</text>
</comment>
<dbReference type="RefSeq" id="WP_119205223.1">
    <property type="nucleotide sequence ID" value="NZ_CATYQV010000132.1"/>
</dbReference>
<dbReference type="SUPFAM" id="SSF55874">
    <property type="entry name" value="ATPase domain of HSP90 chaperone/DNA topoisomerase II/histidine kinase"/>
    <property type="match status" value="1"/>
</dbReference>
<dbReference type="SUPFAM" id="SSF55785">
    <property type="entry name" value="PYP-like sensor domain (PAS domain)"/>
    <property type="match status" value="1"/>
</dbReference>
<dbReference type="PANTHER" id="PTHR34220:SF7">
    <property type="entry name" value="SENSOR HISTIDINE KINASE YPDA"/>
    <property type="match status" value="1"/>
</dbReference>
<keyword evidence="1" id="KW-0418">Kinase</keyword>
<feature type="domain" description="Histidine kinase" evidence="3">
    <location>
        <begin position="658"/>
        <end position="761"/>
    </location>
</feature>
<dbReference type="InterPro" id="IPR035965">
    <property type="entry name" value="PAS-like_dom_sf"/>
</dbReference>
<dbReference type="InterPro" id="IPR005467">
    <property type="entry name" value="His_kinase_dom"/>
</dbReference>
<proteinExistence type="predicted"/>
<dbReference type="Gene3D" id="3.30.565.10">
    <property type="entry name" value="Histidine kinase-like ATPase, C-terminal domain"/>
    <property type="match status" value="1"/>
</dbReference>
<dbReference type="AlphaFoldDB" id="A0A414AUM2"/>
<dbReference type="InterPro" id="IPR003594">
    <property type="entry name" value="HATPase_dom"/>
</dbReference>
<dbReference type="EMBL" id="QSHZ01000015">
    <property type="protein sequence ID" value="RHC55325.1"/>
    <property type="molecule type" value="Genomic_DNA"/>
</dbReference>
<gene>
    <name evidence="4" type="ORF">DW839_15550</name>
</gene>
<dbReference type="GO" id="GO:0016020">
    <property type="term" value="C:membrane"/>
    <property type="evidence" value="ECO:0007669"/>
    <property type="project" value="InterPro"/>
</dbReference>
<sequence>MSYISVYRIELDKDIMVLLSGREIRSDADMPYSRWYEEQLSRCKYVGMDERDCSPANLKNVITQGKDIFIRDRNEINGRWIEMELTGSPDERAVILVVKDIHDNIVMERKRRRMEVYHFYRNRVKQMRDKGFYCGLLVLDMDRGGEVCFAEKNIRQYLTDNENSETFTRLRKYITRPSFEVKTENDWNDGGECQNVNLGNRGEERWIQLYGSMITTESGRHFKYLMYMGMRTGINNILNGEEKGDTQLVERSEGYMFEWNIRDNILILGDNWDSKFRINTQGIHDKGLKQMEEYIWRDDCPRLRRFFDSALYGEKQDNMLIRFRTYQSGNSYAWCSLNLLSVLCDKEMPVYVVGIVKDISQKLKYLSEKALEDYGGSVGNKVVAARDYVDGILCEKKPESVHALLLIGMEKIIPEEDPVGLDILTYQFIEILTKMMYPRDRVWIEDGKLLLFLNQIGSRENARNKSNRIAKVIERMTGYNMATDIGMALYPEDGGTYELLFKVVRNELWSGTRVDRGMNEMEEQSLSGDDGHSLSVVADIVDEWYRMIRVNNLLEKKMRMTQAQLMLSQIKPHFIYNVLANIKSLIHNDPNRAETVLVAFTRFLRVQLDAIGKDEMALFSENLSFVSNYLEIEASRFPGKFETCYDIQYQDFYMPHFILQPLVENAIKHGICKRSDTGHITIRSRLERDEIIVEVEDDGVGFDMSYSPENKIVCGGDRWGSGGVGLENVRARISYLTHGCLRITSVPGKGTVASVIMPKTVEAKGVNDEY</sequence>
<dbReference type="PROSITE" id="PS50109">
    <property type="entry name" value="HIS_KIN"/>
    <property type="match status" value="1"/>
</dbReference>